<dbReference type="EMBL" id="CAMAPE010000033">
    <property type="protein sequence ID" value="CAH9095562.1"/>
    <property type="molecule type" value="Genomic_DNA"/>
</dbReference>
<accession>A0A9P0ZDN1</accession>
<dbReference type="AlphaFoldDB" id="A0A9P0ZDN1"/>
<sequence length="104" mass="11395">MVGEAIAEAKSAATAEEGVALANSSTADSRDMMGSLVFTGGKWHLRLVRIILHVDHRLMGFQKYTTDLLGRFHIHTVKPVFTGHVFTRLVASLGAKYISGCYLF</sequence>
<dbReference type="Proteomes" id="UP001152484">
    <property type="component" value="Unassembled WGS sequence"/>
</dbReference>
<proteinExistence type="predicted"/>
<keyword evidence="2" id="KW-1185">Reference proteome</keyword>
<name>A0A9P0ZDN1_CUSEU</name>
<gene>
    <name evidence="1" type="ORF">CEURO_LOCUS13154</name>
</gene>
<evidence type="ECO:0000313" key="2">
    <source>
        <dbReference type="Proteomes" id="UP001152484"/>
    </source>
</evidence>
<reference evidence="1" key="1">
    <citation type="submission" date="2022-07" db="EMBL/GenBank/DDBJ databases">
        <authorList>
            <person name="Macas J."/>
            <person name="Novak P."/>
            <person name="Neumann P."/>
        </authorList>
    </citation>
    <scope>NUCLEOTIDE SEQUENCE</scope>
</reference>
<organism evidence="1 2">
    <name type="scientific">Cuscuta europaea</name>
    <name type="common">European dodder</name>
    <dbReference type="NCBI Taxonomy" id="41803"/>
    <lineage>
        <taxon>Eukaryota</taxon>
        <taxon>Viridiplantae</taxon>
        <taxon>Streptophyta</taxon>
        <taxon>Embryophyta</taxon>
        <taxon>Tracheophyta</taxon>
        <taxon>Spermatophyta</taxon>
        <taxon>Magnoliopsida</taxon>
        <taxon>eudicotyledons</taxon>
        <taxon>Gunneridae</taxon>
        <taxon>Pentapetalae</taxon>
        <taxon>asterids</taxon>
        <taxon>lamiids</taxon>
        <taxon>Solanales</taxon>
        <taxon>Convolvulaceae</taxon>
        <taxon>Cuscuteae</taxon>
        <taxon>Cuscuta</taxon>
        <taxon>Cuscuta subgen. Cuscuta</taxon>
    </lineage>
</organism>
<dbReference type="OrthoDB" id="1303676at2759"/>
<protein>
    <submittedName>
        <fullName evidence="1">Uncharacterized protein</fullName>
    </submittedName>
</protein>
<comment type="caution">
    <text evidence="1">The sequence shown here is derived from an EMBL/GenBank/DDBJ whole genome shotgun (WGS) entry which is preliminary data.</text>
</comment>
<evidence type="ECO:0000313" key="1">
    <source>
        <dbReference type="EMBL" id="CAH9095562.1"/>
    </source>
</evidence>